<proteinExistence type="predicted"/>
<sequence length="213" mass="23508">MKVEGGDYGFLPKVSLQLGVPPSSSSFLTRVSPLALFLHPRHLSCFGNFNPRDHKAAAPFNRRRLLIFDDCVWIPRDLIQSMGWQSEKLAHSNFRSGSQIPKDMAAGDSLGSDLHEKHATHIGKGALVPLTSFTSRGFQRIDNDGHMIGSSRRKLGRLVFVWRLGKEEQEAIGEVDYVLKGALVSFHSWGSKGLRRIGKAETQACAEGVLTPS</sequence>
<keyword evidence="2" id="KW-1185">Reference proteome</keyword>
<comment type="caution">
    <text evidence="1">The sequence shown here is derived from an EMBL/GenBank/DDBJ whole genome shotgun (WGS) entry which is preliminary data.</text>
</comment>
<protein>
    <submittedName>
        <fullName evidence="1">Uncharacterized protein</fullName>
    </submittedName>
</protein>
<evidence type="ECO:0000313" key="2">
    <source>
        <dbReference type="Proteomes" id="UP001054252"/>
    </source>
</evidence>
<name>A0AAV5LW84_9ROSI</name>
<dbReference type="Proteomes" id="UP001054252">
    <property type="component" value="Unassembled WGS sequence"/>
</dbReference>
<accession>A0AAV5LW84</accession>
<evidence type="ECO:0000313" key="1">
    <source>
        <dbReference type="EMBL" id="GKV41765.1"/>
    </source>
</evidence>
<reference evidence="1 2" key="1">
    <citation type="journal article" date="2021" name="Commun. Biol.">
        <title>The genome of Shorea leprosula (Dipterocarpaceae) highlights the ecological relevance of drought in aseasonal tropical rainforests.</title>
        <authorList>
            <person name="Ng K.K.S."/>
            <person name="Kobayashi M.J."/>
            <person name="Fawcett J.A."/>
            <person name="Hatakeyama M."/>
            <person name="Paape T."/>
            <person name="Ng C.H."/>
            <person name="Ang C.C."/>
            <person name="Tnah L.H."/>
            <person name="Lee C.T."/>
            <person name="Nishiyama T."/>
            <person name="Sese J."/>
            <person name="O'Brien M.J."/>
            <person name="Copetti D."/>
            <person name="Mohd Noor M.I."/>
            <person name="Ong R.C."/>
            <person name="Putra M."/>
            <person name="Sireger I.Z."/>
            <person name="Indrioko S."/>
            <person name="Kosugi Y."/>
            <person name="Izuno A."/>
            <person name="Isagi Y."/>
            <person name="Lee S.L."/>
            <person name="Shimizu K.K."/>
        </authorList>
    </citation>
    <scope>NUCLEOTIDE SEQUENCE [LARGE SCALE GENOMIC DNA]</scope>
    <source>
        <strain evidence="1">214</strain>
    </source>
</reference>
<dbReference type="EMBL" id="BPVZ01000152">
    <property type="protein sequence ID" value="GKV41765.1"/>
    <property type="molecule type" value="Genomic_DNA"/>
</dbReference>
<dbReference type="AlphaFoldDB" id="A0AAV5LW84"/>
<organism evidence="1 2">
    <name type="scientific">Rubroshorea leprosula</name>
    <dbReference type="NCBI Taxonomy" id="152421"/>
    <lineage>
        <taxon>Eukaryota</taxon>
        <taxon>Viridiplantae</taxon>
        <taxon>Streptophyta</taxon>
        <taxon>Embryophyta</taxon>
        <taxon>Tracheophyta</taxon>
        <taxon>Spermatophyta</taxon>
        <taxon>Magnoliopsida</taxon>
        <taxon>eudicotyledons</taxon>
        <taxon>Gunneridae</taxon>
        <taxon>Pentapetalae</taxon>
        <taxon>rosids</taxon>
        <taxon>malvids</taxon>
        <taxon>Malvales</taxon>
        <taxon>Dipterocarpaceae</taxon>
        <taxon>Rubroshorea</taxon>
    </lineage>
</organism>
<gene>
    <name evidence="1" type="ORF">SLEP1_g49257</name>
</gene>